<keyword evidence="3" id="KW-0472">Membrane</keyword>
<evidence type="ECO:0000313" key="5">
    <source>
        <dbReference type="Proteomes" id="UP000711995"/>
    </source>
</evidence>
<organism evidence="4 5">
    <name type="scientific">Entomospira entomophila</name>
    <dbReference type="NCBI Taxonomy" id="2719988"/>
    <lineage>
        <taxon>Bacteria</taxon>
        <taxon>Pseudomonadati</taxon>
        <taxon>Spirochaetota</taxon>
        <taxon>Spirochaetia</taxon>
        <taxon>Spirochaetales</taxon>
        <taxon>Spirochaetaceae</taxon>
        <taxon>Entomospira</taxon>
    </lineage>
</organism>
<dbReference type="AlphaFoldDB" id="A0A968GFM0"/>
<keyword evidence="3" id="KW-1133">Transmembrane helix</keyword>
<dbReference type="RefSeq" id="WP_167701176.1">
    <property type="nucleotide sequence ID" value="NZ_CP118178.1"/>
</dbReference>
<feature type="transmembrane region" description="Helical" evidence="3">
    <location>
        <begin position="261"/>
        <end position="282"/>
    </location>
</feature>
<proteinExistence type="predicted"/>
<keyword evidence="1" id="KW-0175">Coiled coil</keyword>
<evidence type="ECO:0000256" key="2">
    <source>
        <dbReference type="SAM" id="MobiDB-lite"/>
    </source>
</evidence>
<dbReference type="EMBL" id="JAATLJ010000005">
    <property type="protein sequence ID" value="NIZ41554.1"/>
    <property type="molecule type" value="Genomic_DNA"/>
</dbReference>
<feature type="transmembrane region" description="Helical" evidence="3">
    <location>
        <begin position="223"/>
        <end position="249"/>
    </location>
</feature>
<accession>A0A968GFM0</accession>
<feature type="coiled-coil region" evidence="1">
    <location>
        <begin position="175"/>
        <end position="209"/>
    </location>
</feature>
<feature type="compositionally biased region" description="Basic and acidic residues" evidence="2">
    <location>
        <begin position="1"/>
        <end position="13"/>
    </location>
</feature>
<dbReference type="Proteomes" id="UP000711995">
    <property type="component" value="Unassembled WGS sequence"/>
</dbReference>
<protein>
    <submittedName>
        <fullName evidence="4">Uncharacterized protein</fullName>
    </submittedName>
</protein>
<comment type="caution">
    <text evidence="4">The sequence shown here is derived from an EMBL/GenBank/DDBJ whole genome shotgun (WGS) entry which is preliminary data.</text>
</comment>
<keyword evidence="5" id="KW-1185">Reference proteome</keyword>
<reference evidence="4 5" key="1">
    <citation type="submission" date="2020-03" db="EMBL/GenBank/DDBJ databases">
        <title>Spirochaetal bacteria isolated from arthropods constitute a novel genus Entomospira genus novum within the order Spirochaetales.</title>
        <authorList>
            <person name="Grana-Miraglia L."/>
            <person name="Sikutova S."/>
            <person name="Fingerle V."/>
            <person name="Sing A."/>
            <person name="Castillo-Ramirez S."/>
            <person name="Margos G."/>
            <person name="Rudolf I."/>
        </authorList>
    </citation>
    <scope>NUCLEOTIDE SEQUENCE [LARGE SCALE GENOMIC DNA]</scope>
    <source>
        <strain evidence="4 5">BR193</strain>
    </source>
</reference>
<name>A0A968GFM0_9SPIO</name>
<feature type="region of interest" description="Disordered" evidence="2">
    <location>
        <begin position="1"/>
        <end position="26"/>
    </location>
</feature>
<keyword evidence="3" id="KW-0812">Transmembrane</keyword>
<evidence type="ECO:0000256" key="1">
    <source>
        <dbReference type="SAM" id="Coils"/>
    </source>
</evidence>
<evidence type="ECO:0000313" key="4">
    <source>
        <dbReference type="EMBL" id="NIZ41554.1"/>
    </source>
</evidence>
<gene>
    <name evidence="4" type="ORF">HCT14_08530</name>
</gene>
<sequence>MAKKNISKENEIKQKKHSRSSFNQDNHSANIEVIEINWDLVNKDPNSKDVSKVDKKRIYQERKKAVQPFIKELDNLLGGLPVSLDITEYEFILFLKRLYSDWILETEGNLFQFLLLDSGNYKLSYRVFEKKVMDDIAIKIETLVDGTDKPIILNFKKLYNLIDPKIHELVKNFYYKLVESKLYRFRTKNEELEEENQKLQTERQKSNIDKYLKEKEKSLKRQMIGWSVIIGIVFTIMFIGAGFTLYNMIYHKNLIEKSIFLIQYYLPFAPLGWALWFAIVQFSKAVDVARMYQFKHAVGEIFIDFKYEAKNARFQKEFMQQAFTVIFQDPVEAFKKKKYKGTPSEEFAELVKVINSIQSLQIPIKPSRNDDDIE</sequence>
<evidence type="ECO:0000256" key="3">
    <source>
        <dbReference type="SAM" id="Phobius"/>
    </source>
</evidence>